<evidence type="ECO:0000313" key="2">
    <source>
        <dbReference type="EMBL" id="TYP99797.1"/>
    </source>
</evidence>
<dbReference type="GO" id="GO:0004222">
    <property type="term" value="F:metalloendopeptidase activity"/>
    <property type="evidence" value="ECO:0007669"/>
    <property type="project" value="InterPro"/>
</dbReference>
<dbReference type="PROSITE" id="PS51885">
    <property type="entry name" value="NEPRILYSIN"/>
    <property type="match status" value="1"/>
</dbReference>
<name>A0A5S5DV40_9FLAO</name>
<dbReference type="SUPFAM" id="SSF55486">
    <property type="entry name" value="Metalloproteases ('zincins'), catalytic domain"/>
    <property type="match status" value="1"/>
</dbReference>
<proteinExistence type="predicted"/>
<dbReference type="GO" id="GO:0005886">
    <property type="term" value="C:plasma membrane"/>
    <property type="evidence" value="ECO:0007669"/>
    <property type="project" value="TreeGrafter"/>
</dbReference>
<dbReference type="Proteomes" id="UP000323136">
    <property type="component" value="Unassembled WGS sequence"/>
</dbReference>
<dbReference type="EMBL" id="VNIA01000001">
    <property type="protein sequence ID" value="TYP99797.1"/>
    <property type="molecule type" value="Genomic_DNA"/>
</dbReference>
<dbReference type="InterPro" id="IPR042089">
    <property type="entry name" value="Peptidase_M13_dom_2"/>
</dbReference>
<protein>
    <submittedName>
        <fullName evidence="2">Peptidase M13-like protein</fullName>
    </submittedName>
</protein>
<dbReference type="GO" id="GO:0016485">
    <property type="term" value="P:protein processing"/>
    <property type="evidence" value="ECO:0007669"/>
    <property type="project" value="TreeGrafter"/>
</dbReference>
<sequence length="173" mass="19185">MKTLKKVLLFTAVASLGVVACKKDKAEKIPGIALENMDPSVKPSDDFFRHVNGNWIDKTEIPADRTSWGGFGELRKKTDADVLAILNKAIEEGNFPKVKDTNGNEIDSDQEKAVNYYETIMDTVARNKQGIDPLKPFLAKIDEIKTKKDVETYLTNMAPYGGGGFYGFGVYND</sequence>
<dbReference type="InterPro" id="IPR000718">
    <property type="entry name" value="Peptidase_M13"/>
</dbReference>
<evidence type="ECO:0000259" key="1">
    <source>
        <dbReference type="Pfam" id="PF05649"/>
    </source>
</evidence>
<dbReference type="PANTHER" id="PTHR11733">
    <property type="entry name" value="ZINC METALLOPROTEASE FAMILY M13 NEPRILYSIN-RELATED"/>
    <property type="match status" value="1"/>
</dbReference>
<dbReference type="AlphaFoldDB" id="A0A5S5DV40"/>
<dbReference type="Gene3D" id="1.10.1380.10">
    <property type="entry name" value="Neutral endopeptidase , domain2"/>
    <property type="match status" value="1"/>
</dbReference>
<comment type="caution">
    <text evidence="2">The sequence shown here is derived from an EMBL/GenBank/DDBJ whole genome shotgun (WGS) entry which is preliminary data.</text>
</comment>
<evidence type="ECO:0000313" key="3">
    <source>
        <dbReference type="Proteomes" id="UP000323136"/>
    </source>
</evidence>
<organism evidence="2 3">
    <name type="scientific">Tenacibaculum adriaticum</name>
    <dbReference type="NCBI Taxonomy" id="413713"/>
    <lineage>
        <taxon>Bacteria</taxon>
        <taxon>Pseudomonadati</taxon>
        <taxon>Bacteroidota</taxon>
        <taxon>Flavobacteriia</taxon>
        <taxon>Flavobacteriales</taxon>
        <taxon>Flavobacteriaceae</taxon>
        <taxon>Tenacibaculum</taxon>
    </lineage>
</organism>
<feature type="domain" description="Peptidase M13 N-terminal" evidence="1">
    <location>
        <begin position="43"/>
        <end position="173"/>
    </location>
</feature>
<dbReference type="PANTHER" id="PTHR11733:SF167">
    <property type="entry name" value="FI17812P1-RELATED"/>
    <property type="match status" value="1"/>
</dbReference>
<dbReference type="PROSITE" id="PS51257">
    <property type="entry name" value="PROKAR_LIPOPROTEIN"/>
    <property type="match status" value="1"/>
</dbReference>
<dbReference type="InterPro" id="IPR008753">
    <property type="entry name" value="Peptidase_M13_N"/>
</dbReference>
<dbReference type="Pfam" id="PF05649">
    <property type="entry name" value="Peptidase_M13_N"/>
    <property type="match status" value="1"/>
</dbReference>
<accession>A0A5S5DV40</accession>
<reference evidence="2 3" key="1">
    <citation type="submission" date="2019-07" db="EMBL/GenBank/DDBJ databases">
        <title>Genomic Encyclopedia of Type Strains, Phase IV (KMG-IV): sequencing the most valuable type-strain genomes for metagenomic binning, comparative biology and taxonomic classification.</title>
        <authorList>
            <person name="Goeker M."/>
        </authorList>
    </citation>
    <scope>NUCLEOTIDE SEQUENCE [LARGE SCALE GENOMIC DNA]</scope>
    <source>
        <strain evidence="2 3">DSM 18961</strain>
    </source>
</reference>
<keyword evidence="3" id="KW-1185">Reference proteome</keyword>
<gene>
    <name evidence="2" type="ORF">C7447_101402</name>
</gene>